<protein>
    <submittedName>
        <fullName evidence="2">Alpha/beta hydrolase</fullName>
    </submittedName>
</protein>
<dbReference type="RefSeq" id="WP_141449579.1">
    <property type="nucleotide sequence ID" value="NZ_CBCSAZ010000004.1"/>
</dbReference>
<dbReference type="InterPro" id="IPR029058">
    <property type="entry name" value="AB_hydrolase_fold"/>
</dbReference>
<evidence type="ECO:0000313" key="3">
    <source>
        <dbReference type="Proteomes" id="UP000316968"/>
    </source>
</evidence>
<dbReference type="AlphaFoldDB" id="A0A4Y6UZ62"/>
<reference evidence="2 3" key="1">
    <citation type="submission" date="2019-06" db="EMBL/GenBank/DDBJ databases">
        <title>Saccharibacillus brassicae sp. nov., an endophytic bacterium isolated from Chinese cabbage seeds (Brassica pekinensis).</title>
        <authorList>
            <person name="Jiang L."/>
            <person name="Lee J."/>
            <person name="Kim S.W."/>
        </authorList>
    </citation>
    <scope>NUCLEOTIDE SEQUENCE [LARGE SCALE GENOMIC DNA]</scope>
    <source>
        <strain evidence="3">KCTC 43072 / ATSA2</strain>
    </source>
</reference>
<dbReference type="EMBL" id="CP041217">
    <property type="protein sequence ID" value="QDH23042.1"/>
    <property type="molecule type" value="Genomic_DNA"/>
</dbReference>
<accession>A0A4Y6UZ62</accession>
<dbReference type="OrthoDB" id="9796570at2"/>
<dbReference type="Pfam" id="PF01738">
    <property type="entry name" value="DLH"/>
    <property type="match status" value="1"/>
</dbReference>
<evidence type="ECO:0000313" key="2">
    <source>
        <dbReference type="EMBL" id="QDH23042.1"/>
    </source>
</evidence>
<name>A0A4Y6UZ62_SACBS</name>
<gene>
    <name evidence="2" type="ORF">FFV09_20615</name>
</gene>
<dbReference type="GO" id="GO:0016787">
    <property type="term" value="F:hydrolase activity"/>
    <property type="evidence" value="ECO:0007669"/>
    <property type="project" value="UniProtKB-KW"/>
</dbReference>
<dbReference type="KEGG" id="saca:FFV09_20615"/>
<sequence>MKHIFQKGTNETLPTVVVFHGTGGTEQDLIPLAEMVAPGASILSIKGNVSENGMARFFRRLAEGVFDEEDLVFRTNEIRDFLGEAAERYGFDVSNLVALGYSNGANIAASLMFHFDGAFRGALLHHPMVPMRGLALPDMNDVSVFVGAGRNDGMVPAANTEELIGLLEGAGASVKTNWEHAGHQLTRTEAESARRWFAEHFAG</sequence>
<organism evidence="2 3">
    <name type="scientific">Saccharibacillus brassicae</name>
    <dbReference type="NCBI Taxonomy" id="2583377"/>
    <lineage>
        <taxon>Bacteria</taxon>
        <taxon>Bacillati</taxon>
        <taxon>Bacillota</taxon>
        <taxon>Bacilli</taxon>
        <taxon>Bacillales</taxon>
        <taxon>Paenibacillaceae</taxon>
        <taxon>Saccharibacillus</taxon>
    </lineage>
</organism>
<dbReference type="Proteomes" id="UP000316968">
    <property type="component" value="Chromosome"/>
</dbReference>
<feature type="domain" description="Dienelactone hydrolase" evidence="1">
    <location>
        <begin position="78"/>
        <end position="191"/>
    </location>
</feature>
<dbReference type="InterPro" id="IPR002925">
    <property type="entry name" value="Dienelactn_hydro"/>
</dbReference>
<keyword evidence="3" id="KW-1185">Reference proteome</keyword>
<proteinExistence type="predicted"/>
<evidence type="ECO:0000259" key="1">
    <source>
        <dbReference type="Pfam" id="PF01738"/>
    </source>
</evidence>
<keyword evidence="2" id="KW-0378">Hydrolase</keyword>
<dbReference type="Gene3D" id="3.40.50.1820">
    <property type="entry name" value="alpha/beta hydrolase"/>
    <property type="match status" value="1"/>
</dbReference>
<dbReference type="SUPFAM" id="SSF53474">
    <property type="entry name" value="alpha/beta-Hydrolases"/>
    <property type="match status" value="1"/>
</dbReference>